<feature type="compositionally biased region" description="Basic residues" evidence="1">
    <location>
        <begin position="36"/>
        <end position="53"/>
    </location>
</feature>
<feature type="region of interest" description="Disordered" evidence="1">
    <location>
        <begin position="1"/>
        <end position="259"/>
    </location>
</feature>
<feature type="region of interest" description="Disordered" evidence="1">
    <location>
        <begin position="289"/>
        <end position="318"/>
    </location>
</feature>
<protein>
    <submittedName>
        <fullName evidence="5">OLC1v1019268C3</fullName>
    </submittedName>
</protein>
<evidence type="ECO:0000313" key="6">
    <source>
        <dbReference type="Proteomes" id="UP001161247"/>
    </source>
</evidence>
<dbReference type="AlphaFoldDB" id="A0AAV1EE05"/>
<gene>
    <name evidence="5" type="ORF">OLC1_LOCUS23788</name>
</gene>
<organism evidence="5 6">
    <name type="scientific">Oldenlandia corymbosa var. corymbosa</name>
    <dbReference type="NCBI Taxonomy" id="529605"/>
    <lineage>
        <taxon>Eukaryota</taxon>
        <taxon>Viridiplantae</taxon>
        <taxon>Streptophyta</taxon>
        <taxon>Embryophyta</taxon>
        <taxon>Tracheophyta</taxon>
        <taxon>Spermatophyta</taxon>
        <taxon>Magnoliopsida</taxon>
        <taxon>eudicotyledons</taxon>
        <taxon>Gunneridae</taxon>
        <taxon>Pentapetalae</taxon>
        <taxon>asterids</taxon>
        <taxon>lamiids</taxon>
        <taxon>Gentianales</taxon>
        <taxon>Rubiaceae</taxon>
        <taxon>Rubioideae</taxon>
        <taxon>Spermacoceae</taxon>
        <taxon>Hedyotis-Oldenlandia complex</taxon>
        <taxon>Oldenlandia</taxon>
    </lineage>
</organism>
<dbReference type="InterPro" id="IPR057058">
    <property type="entry name" value="LTI65_LTI78_NYQTKV"/>
</dbReference>
<dbReference type="PANTHER" id="PTHR33836">
    <property type="entry name" value="LOW-TEMPERATURE-INDUCED 65 KDA PROTEIN-RELATED"/>
    <property type="match status" value="1"/>
</dbReference>
<feature type="compositionally biased region" description="Polar residues" evidence="1">
    <location>
        <begin position="246"/>
        <end position="255"/>
    </location>
</feature>
<feature type="compositionally biased region" description="Basic and acidic residues" evidence="1">
    <location>
        <begin position="54"/>
        <end position="75"/>
    </location>
</feature>
<evidence type="ECO:0000259" key="3">
    <source>
        <dbReference type="Pfam" id="PF23402"/>
    </source>
</evidence>
<dbReference type="GO" id="GO:0006950">
    <property type="term" value="P:response to stress"/>
    <property type="evidence" value="ECO:0007669"/>
    <property type="project" value="TreeGrafter"/>
</dbReference>
<dbReference type="Pfam" id="PF07918">
    <property type="entry name" value="CAP160"/>
    <property type="match status" value="1"/>
</dbReference>
<dbReference type="PANTHER" id="PTHR33836:SF1">
    <property type="entry name" value="LOW-TEMPERATURE-INDUCED 65 KDA PROTEIN-RELATED"/>
    <property type="match status" value="1"/>
</dbReference>
<dbReference type="InterPro" id="IPR037491">
    <property type="entry name" value="LTI78/LTI65"/>
</dbReference>
<feature type="compositionally biased region" description="Basic and acidic residues" evidence="1">
    <location>
        <begin position="161"/>
        <end position="174"/>
    </location>
</feature>
<feature type="compositionally biased region" description="Acidic residues" evidence="1">
    <location>
        <begin position="76"/>
        <end position="90"/>
    </location>
</feature>
<evidence type="ECO:0000259" key="2">
    <source>
        <dbReference type="Pfam" id="PF23399"/>
    </source>
</evidence>
<feature type="domain" description="LTI65/LTI78 N-terminal" evidence="4">
    <location>
        <begin position="34"/>
        <end position="106"/>
    </location>
</feature>
<feature type="domain" description="LTI65/LTI78 PGEED repeat" evidence="2">
    <location>
        <begin position="363"/>
        <end position="393"/>
    </location>
</feature>
<dbReference type="Pfam" id="PF23399">
    <property type="entry name" value="LTI65_PGEED"/>
    <property type="match status" value="1"/>
</dbReference>
<evidence type="ECO:0000259" key="4">
    <source>
        <dbReference type="Pfam" id="PF23403"/>
    </source>
</evidence>
<dbReference type="Pfam" id="PF23402">
    <property type="entry name" value="LTI65_LTI78_NYQTKV"/>
    <property type="match status" value="1"/>
</dbReference>
<feature type="region of interest" description="Disordered" evidence="1">
    <location>
        <begin position="459"/>
        <end position="508"/>
    </location>
</feature>
<proteinExistence type="predicted"/>
<dbReference type="InterPro" id="IPR057059">
    <property type="entry name" value="LTI65/LTI78_PGEED"/>
</dbReference>
<name>A0AAV1EE05_OLDCO</name>
<feature type="domain" description="LTI65/LTI78 NYQTKV repeat" evidence="3">
    <location>
        <begin position="160"/>
        <end position="213"/>
    </location>
</feature>
<feature type="compositionally biased region" description="Basic and acidic residues" evidence="1">
    <location>
        <begin position="1"/>
        <end position="18"/>
    </location>
</feature>
<feature type="compositionally biased region" description="Basic and acidic residues" evidence="1">
    <location>
        <begin position="204"/>
        <end position="216"/>
    </location>
</feature>
<dbReference type="EMBL" id="OX459126">
    <property type="protein sequence ID" value="CAI9117782.1"/>
    <property type="molecule type" value="Genomic_DNA"/>
</dbReference>
<reference evidence="5" key="1">
    <citation type="submission" date="2023-03" db="EMBL/GenBank/DDBJ databases">
        <authorList>
            <person name="Julca I."/>
        </authorList>
    </citation>
    <scope>NUCLEOTIDE SEQUENCE</scope>
</reference>
<keyword evidence="6" id="KW-1185">Reference proteome</keyword>
<feature type="region of interest" description="Disordered" evidence="1">
    <location>
        <begin position="399"/>
        <end position="431"/>
    </location>
</feature>
<dbReference type="Pfam" id="PF23403">
    <property type="entry name" value="LTI65_LTI78_N"/>
    <property type="match status" value="1"/>
</dbReference>
<sequence>MESQLHRPAEQHTYDADPHAVGLHSVVEDEGDQQHHEKKSVLKKVKDKAKKIKDKLTHGHEQEHGQVQERDYQHDEYEEAEEGDDEEMVQDPEIHGAPMYESAAIKNAMPAPSRPPNLENPSSVKEDRYDHDPNRSDPIEGKNVEFGQERPKLGTVLAGGLREDPHAPKSHPGEDVPSPNYETKVTDPSGKGGEEIDVNPLVSKFDKMGVSEEKNTGTESEQGKYAGSHDQLLPQSTPTEREFSPTGKSTSDQTSTGGGYVEKISVATSVLADKAISAKNVVASKLGYGGAEENRGQTEQQSSTGQTGAPAPAGSPTGYVQKAAATVSEKLAPVYGKVAGAGSAVVSKVKGTGASGQGQEGTDKGVSVTEFLAEKLKPGEEDKALSEVISDTLHRKKEGLTESKPVLGKVTESEEVRRNLGSGMENKREGEDAIAAGKESVGTGGGGVMDKITGAVTSWITKGNEQEYTKGAADSSYMDNQASRTTGEVGHQPEVAAGDQRRLQESGN</sequence>
<evidence type="ECO:0000256" key="1">
    <source>
        <dbReference type="SAM" id="MobiDB-lite"/>
    </source>
</evidence>
<feature type="compositionally biased region" description="Basic and acidic residues" evidence="1">
    <location>
        <begin position="124"/>
        <end position="152"/>
    </location>
</feature>
<feature type="compositionally biased region" description="Polar residues" evidence="1">
    <location>
        <begin position="477"/>
        <end position="486"/>
    </location>
</feature>
<evidence type="ECO:0000313" key="5">
    <source>
        <dbReference type="EMBL" id="CAI9117782.1"/>
    </source>
</evidence>
<dbReference type="Proteomes" id="UP001161247">
    <property type="component" value="Chromosome 9"/>
</dbReference>
<dbReference type="GO" id="GO:0009737">
    <property type="term" value="P:response to abscisic acid"/>
    <property type="evidence" value="ECO:0007669"/>
    <property type="project" value="InterPro"/>
</dbReference>
<dbReference type="InterPro" id="IPR012418">
    <property type="entry name" value="CAP160"/>
</dbReference>
<accession>A0AAV1EE05</accession>
<feature type="compositionally biased region" description="Low complexity" evidence="1">
    <location>
        <begin position="297"/>
        <end position="308"/>
    </location>
</feature>
<dbReference type="InterPro" id="IPR056605">
    <property type="entry name" value="LTI65_LTI78_N"/>
</dbReference>
<feature type="compositionally biased region" description="Basic and acidic residues" evidence="1">
    <location>
        <begin position="499"/>
        <end position="508"/>
    </location>
</feature>